<feature type="chain" id="PRO_5017598859" description="Extracellular membrane protein CFEM domain-containing protein" evidence="3">
    <location>
        <begin position="18"/>
        <end position="747"/>
    </location>
</feature>
<evidence type="ECO:0008006" key="6">
    <source>
        <dbReference type="Google" id="ProtNLM"/>
    </source>
</evidence>
<evidence type="ECO:0000256" key="2">
    <source>
        <dbReference type="SAM" id="Phobius"/>
    </source>
</evidence>
<feature type="transmembrane region" description="Helical" evidence="2">
    <location>
        <begin position="590"/>
        <end position="611"/>
    </location>
</feature>
<name>A0A3D8QRQ4_9EURO</name>
<feature type="region of interest" description="Disordered" evidence="1">
    <location>
        <begin position="621"/>
        <end position="659"/>
    </location>
</feature>
<keyword evidence="5" id="KW-1185">Reference proteome</keyword>
<evidence type="ECO:0000256" key="3">
    <source>
        <dbReference type="SAM" id="SignalP"/>
    </source>
</evidence>
<dbReference type="Proteomes" id="UP000256690">
    <property type="component" value="Unassembled WGS sequence"/>
</dbReference>
<protein>
    <recommendedName>
        <fullName evidence="6">Extracellular membrane protein CFEM domain-containing protein</fullName>
    </recommendedName>
</protein>
<feature type="signal peptide" evidence="3">
    <location>
        <begin position="1"/>
        <end position="17"/>
    </location>
</feature>
<keyword evidence="2" id="KW-1133">Transmembrane helix</keyword>
<dbReference type="GeneID" id="38120270"/>
<dbReference type="OrthoDB" id="3525430at2759"/>
<dbReference type="AlphaFoldDB" id="A0A3D8QRQ4"/>
<sequence length="747" mass="82299">MRATAACLALLIAAVRGLDLRGTLPVDANTDHNGDDLSVFPQSNHDGWVNPEDLPPMPQCIAQQDQSSWLSAITQCTTKRCTSHFGIICTHHQWLTQLSCLSTAFSPDVLDRYIPYCARSILAHAQLYHWIHATTGRTWLSHVGDAIGLQDLSPASLDQGFAAIETTDKAPTCLIGAISARSEESFQGVMASCGFTSTTQHTGNAARPWEYSESQRSIIALDYETAGYNAIGRHIRDGDYFDKECFCNAFTLNLENEPCSASGQLDVTKERLWISATCGPASLPQHWADSLKTTQYAYIPIERWHWPQCVADMPKQVTELPDQCATDACDLDVSGYCKVRRAIDRACVCRSISYDSCGGSCHLFENRMDYLKWLHDLCSDVQGWHGLPDNWRQLAVPSPSEMVPWRWTVKPSNDSYRHPGDSGLMKPSYPSAWNLGSSALVNIATFLAAFRSKQTYASRPRIAQESPWSSHPQFCVMKATLIAGLHILTNWINSLIVQSSPRYYDVPAFQLTLLWSSMPRFSWVLLGIVLVAPQHSGTIKESAAATILYAECITQSLSLYYMFKTVSYGLQHDSYLGALVGADRGDMATIMYAGALMWVFLIGAALIQLCLSEEKIVGDGVTGSGDPAGRPSPSPSPPAKRERSEQTPLAGSDPTLGDRHSAGASVRVYGTFSAQQSEDHPPPASEQPYKSPYTTAVIFMFLLWAAQWLFWGGFVGLAAEEYCLPNLKLLTAVWAAASWVSVDIIRM</sequence>
<keyword evidence="2" id="KW-0472">Membrane</keyword>
<reference evidence="4 5" key="1">
    <citation type="journal article" date="2018" name="IMA Fungus">
        <title>IMA Genome-F 9: Draft genome sequence of Annulohypoxylon stygium, Aspergillus mulundensis, Berkeleyomyces basicola (syn. Thielaviopsis basicola), Ceratocystis smalleyi, two Cercospora beticola strains, Coleophoma cylindrospora, Fusarium fracticaudum, Phialophora cf. hyalina, and Morchella septimelata.</title>
        <authorList>
            <person name="Wingfield B.D."/>
            <person name="Bills G.F."/>
            <person name="Dong Y."/>
            <person name="Huang W."/>
            <person name="Nel W.J."/>
            <person name="Swalarsk-Parry B.S."/>
            <person name="Vaghefi N."/>
            <person name="Wilken P.M."/>
            <person name="An Z."/>
            <person name="de Beer Z.W."/>
            <person name="De Vos L."/>
            <person name="Chen L."/>
            <person name="Duong T.A."/>
            <person name="Gao Y."/>
            <person name="Hammerbacher A."/>
            <person name="Kikkert J.R."/>
            <person name="Li Y."/>
            <person name="Li H."/>
            <person name="Li K."/>
            <person name="Li Q."/>
            <person name="Liu X."/>
            <person name="Ma X."/>
            <person name="Naidoo K."/>
            <person name="Pethybridge S.J."/>
            <person name="Sun J."/>
            <person name="Steenkamp E.T."/>
            <person name="van der Nest M.A."/>
            <person name="van Wyk S."/>
            <person name="Wingfield M.J."/>
            <person name="Xiong C."/>
            <person name="Yue Q."/>
            <person name="Zhang X."/>
        </authorList>
    </citation>
    <scope>NUCLEOTIDE SEQUENCE [LARGE SCALE GENOMIC DNA]</scope>
    <source>
        <strain evidence="4 5">DSM 5745</strain>
    </source>
</reference>
<evidence type="ECO:0000313" key="5">
    <source>
        <dbReference type="Proteomes" id="UP000256690"/>
    </source>
</evidence>
<gene>
    <name evidence="4" type="ORF">DSM5745_09900</name>
</gene>
<keyword evidence="3" id="KW-0732">Signal</keyword>
<dbReference type="EMBL" id="PVWQ01000014">
    <property type="protein sequence ID" value="RDW64489.1"/>
    <property type="molecule type" value="Genomic_DNA"/>
</dbReference>
<proteinExistence type="predicted"/>
<evidence type="ECO:0000256" key="1">
    <source>
        <dbReference type="SAM" id="MobiDB-lite"/>
    </source>
</evidence>
<comment type="caution">
    <text evidence="4">The sequence shown here is derived from an EMBL/GenBank/DDBJ whole genome shotgun (WGS) entry which is preliminary data.</text>
</comment>
<keyword evidence="2" id="KW-0812">Transmembrane</keyword>
<feature type="transmembrane region" description="Helical" evidence="2">
    <location>
        <begin position="696"/>
        <end position="719"/>
    </location>
</feature>
<evidence type="ECO:0000313" key="4">
    <source>
        <dbReference type="EMBL" id="RDW64489.1"/>
    </source>
</evidence>
<accession>A0A3D8QRQ4</accession>
<organism evidence="4 5">
    <name type="scientific">Aspergillus mulundensis</name>
    <dbReference type="NCBI Taxonomy" id="1810919"/>
    <lineage>
        <taxon>Eukaryota</taxon>
        <taxon>Fungi</taxon>
        <taxon>Dikarya</taxon>
        <taxon>Ascomycota</taxon>
        <taxon>Pezizomycotina</taxon>
        <taxon>Eurotiomycetes</taxon>
        <taxon>Eurotiomycetidae</taxon>
        <taxon>Eurotiales</taxon>
        <taxon>Aspergillaceae</taxon>
        <taxon>Aspergillus</taxon>
        <taxon>Aspergillus subgen. Nidulantes</taxon>
    </lineage>
</organism>
<dbReference type="RefSeq" id="XP_026599648.1">
    <property type="nucleotide sequence ID" value="XM_026751916.1"/>
</dbReference>